<dbReference type="AlphaFoldDB" id="A0AAU8A5Q0"/>
<evidence type="ECO:0000313" key="2">
    <source>
        <dbReference type="EMBL" id="XCC58564.1"/>
    </source>
</evidence>
<accession>A0AAU8A5Q0</accession>
<keyword evidence="2" id="KW-0560">Oxidoreductase</keyword>
<dbReference type="EMBL" id="CP099959">
    <property type="protein sequence ID" value="XCC58564.1"/>
    <property type="molecule type" value="Genomic_DNA"/>
</dbReference>
<organism evidence="2">
    <name type="scientific">Polynucleobacter sp. UK-FUSCHL-C3</name>
    <dbReference type="NCBI Taxonomy" id="2955208"/>
    <lineage>
        <taxon>Bacteria</taxon>
        <taxon>Pseudomonadati</taxon>
        <taxon>Pseudomonadota</taxon>
        <taxon>Betaproteobacteria</taxon>
        <taxon>Burkholderiales</taxon>
        <taxon>Burkholderiaceae</taxon>
        <taxon>Polynucleobacter</taxon>
    </lineage>
</organism>
<dbReference type="PANTHER" id="PTHR37811:SF2">
    <property type="entry name" value="ABM DOMAIN-CONTAINING PROTEIN"/>
    <property type="match status" value="1"/>
</dbReference>
<dbReference type="SUPFAM" id="SSF54909">
    <property type="entry name" value="Dimeric alpha+beta barrel"/>
    <property type="match status" value="1"/>
</dbReference>
<dbReference type="GO" id="GO:0004497">
    <property type="term" value="F:monooxygenase activity"/>
    <property type="evidence" value="ECO:0007669"/>
    <property type="project" value="UniProtKB-KW"/>
</dbReference>
<dbReference type="InterPro" id="IPR052936">
    <property type="entry name" value="Jasmonate_Hydroxylase-like"/>
</dbReference>
<dbReference type="RefSeq" id="WP_353439830.1">
    <property type="nucleotide sequence ID" value="NZ_CP099959.1"/>
</dbReference>
<dbReference type="PANTHER" id="PTHR37811">
    <property type="entry name" value="BLL5343 PROTEIN"/>
    <property type="match status" value="1"/>
</dbReference>
<dbReference type="PROSITE" id="PS51725">
    <property type="entry name" value="ABM"/>
    <property type="match status" value="1"/>
</dbReference>
<name>A0AAU8A5Q0_9BURK</name>
<gene>
    <name evidence="2" type="ORF">NKE59_04585</name>
</gene>
<dbReference type="InterPro" id="IPR007138">
    <property type="entry name" value="ABM_dom"/>
</dbReference>
<dbReference type="Pfam" id="PF03992">
    <property type="entry name" value="ABM"/>
    <property type="match status" value="1"/>
</dbReference>
<evidence type="ECO:0000259" key="1">
    <source>
        <dbReference type="PROSITE" id="PS51725"/>
    </source>
</evidence>
<keyword evidence="2" id="KW-0503">Monooxygenase</keyword>
<feature type="domain" description="ABM" evidence="1">
    <location>
        <begin position="3"/>
        <end position="92"/>
    </location>
</feature>
<dbReference type="Gene3D" id="3.30.70.100">
    <property type="match status" value="1"/>
</dbReference>
<proteinExistence type="predicted"/>
<sequence>MTQAVLFDVLPKPGHVDQYFEMAAQLKPIVQQNPGFLSVERFANLQKPDWYLSFSCWKDEESLAQWRCQPDHNGAQVCGRHEVFADYRLRVSAAKAKEGLSVALNAAHSRELVMLLIGDYEAIQKSLQEGVLREQAAKSYQGVLDPKRGLSVCEFPAHTSPHPDLLGLSATEAIDIHWFGVLRDYGMFDRAEAPTQFA</sequence>
<dbReference type="InterPro" id="IPR011008">
    <property type="entry name" value="Dimeric_a/b-barrel"/>
</dbReference>
<reference evidence="2" key="1">
    <citation type="submission" date="2022-06" db="EMBL/GenBank/DDBJ databases">
        <title>New Polynucleobacter species.</title>
        <authorList>
            <person name="Hahn M.W."/>
        </authorList>
    </citation>
    <scope>NUCLEOTIDE SEQUENCE</scope>
    <source>
        <strain evidence="2">UK-FUSCHL-C3</strain>
    </source>
</reference>
<protein>
    <submittedName>
        <fullName evidence="2">Antibiotic biosynthesis monooxygenase</fullName>
    </submittedName>
</protein>